<dbReference type="InterPro" id="IPR020904">
    <property type="entry name" value="Sc_DH/Rdtase_CS"/>
</dbReference>
<name>A0ABW1T4Y2_9ACTN</name>
<comment type="caution">
    <text evidence="2">The sequence shown here is derived from an EMBL/GenBank/DDBJ whole genome shotgun (WGS) entry which is preliminary data.</text>
</comment>
<dbReference type="EC" id="1.1.1.-" evidence="2"/>
<keyword evidence="2" id="KW-0560">Oxidoreductase</keyword>
<sequence length="246" mass="25165">MTDTRRVALVTGGASGIGQATCRRLAADGFLLAVGDLDAAGAADSAGPDGYAGALDVADESSVDSFVAAARERLGRIDVLVNNAGITGDRTATVLHTTPVAEWDKVIAVNVRGPFLLSRAVLPIMIEQGAGHVITIASVAGQVAFPGRSAYTTSKGAALQLARSIAVDYASAGIRSNAVCPGMAHTAMTSWRLDDPVLRAEVEARIPLGRVASPDDVADLVSVLASDRLHYLTGAALVIDGGYTAL</sequence>
<dbReference type="RefSeq" id="WP_386768853.1">
    <property type="nucleotide sequence ID" value="NZ_JBHSTI010000039.1"/>
</dbReference>
<dbReference type="Proteomes" id="UP001596138">
    <property type="component" value="Unassembled WGS sequence"/>
</dbReference>
<comment type="similarity">
    <text evidence="1">Belongs to the short-chain dehydrogenases/reductases (SDR) family.</text>
</comment>
<evidence type="ECO:0000313" key="2">
    <source>
        <dbReference type="EMBL" id="MFC6239534.1"/>
    </source>
</evidence>
<protein>
    <submittedName>
        <fullName evidence="2">SDR family NAD(P)-dependent oxidoreductase</fullName>
        <ecNumber evidence="2">1.1.1.-</ecNumber>
    </submittedName>
</protein>
<dbReference type="EMBL" id="JBHSTI010000039">
    <property type="protein sequence ID" value="MFC6239534.1"/>
    <property type="molecule type" value="Genomic_DNA"/>
</dbReference>
<dbReference type="Gene3D" id="3.40.50.720">
    <property type="entry name" value="NAD(P)-binding Rossmann-like Domain"/>
    <property type="match status" value="1"/>
</dbReference>
<dbReference type="PRINTS" id="PR00080">
    <property type="entry name" value="SDRFAMILY"/>
</dbReference>
<dbReference type="PRINTS" id="PR00081">
    <property type="entry name" value="GDHRDH"/>
</dbReference>
<dbReference type="InterPro" id="IPR002347">
    <property type="entry name" value="SDR_fam"/>
</dbReference>
<dbReference type="Pfam" id="PF13561">
    <property type="entry name" value="adh_short_C2"/>
    <property type="match status" value="1"/>
</dbReference>
<accession>A0ABW1T4Y2</accession>
<keyword evidence="3" id="KW-1185">Reference proteome</keyword>
<dbReference type="InterPro" id="IPR036291">
    <property type="entry name" value="NAD(P)-bd_dom_sf"/>
</dbReference>
<reference evidence="3" key="1">
    <citation type="journal article" date="2019" name="Int. J. Syst. Evol. Microbiol.">
        <title>The Global Catalogue of Microorganisms (GCM) 10K type strain sequencing project: providing services to taxonomists for standard genome sequencing and annotation.</title>
        <authorList>
            <consortium name="The Broad Institute Genomics Platform"/>
            <consortium name="The Broad Institute Genome Sequencing Center for Infectious Disease"/>
            <person name="Wu L."/>
            <person name="Ma J."/>
        </authorList>
    </citation>
    <scope>NUCLEOTIDE SEQUENCE [LARGE SCALE GENOMIC DNA]</scope>
    <source>
        <strain evidence="3">CGMCC 4.7317</strain>
    </source>
</reference>
<evidence type="ECO:0000313" key="3">
    <source>
        <dbReference type="Proteomes" id="UP001596138"/>
    </source>
</evidence>
<dbReference type="GO" id="GO:0016491">
    <property type="term" value="F:oxidoreductase activity"/>
    <property type="evidence" value="ECO:0007669"/>
    <property type="project" value="UniProtKB-KW"/>
</dbReference>
<dbReference type="CDD" id="cd05233">
    <property type="entry name" value="SDR_c"/>
    <property type="match status" value="1"/>
</dbReference>
<dbReference type="PANTHER" id="PTHR42760">
    <property type="entry name" value="SHORT-CHAIN DEHYDROGENASES/REDUCTASES FAMILY MEMBER"/>
    <property type="match status" value="1"/>
</dbReference>
<proteinExistence type="inferred from homology"/>
<organism evidence="2 3">
    <name type="scientific">Longivirga aurantiaca</name>
    <dbReference type="NCBI Taxonomy" id="1837743"/>
    <lineage>
        <taxon>Bacteria</taxon>
        <taxon>Bacillati</taxon>
        <taxon>Actinomycetota</taxon>
        <taxon>Actinomycetes</taxon>
        <taxon>Sporichthyales</taxon>
        <taxon>Sporichthyaceae</taxon>
        <taxon>Longivirga</taxon>
    </lineage>
</organism>
<gene>
    <name evidence="2" type="ORF">ACFQGU_16795</name>
</gene>
<dbReference type="SUPFAM" id="SSF51735">
    <property type="entry name" value="NAD(P)-binding Rossmann-fold domains"/>
    <property type="match status" value="1"/>
</dbReference>
<dbReference type="PROSITE" id="PS00061">
    <property type="entry name" value="ADH_SHORT"/>
    <property type="match status" value="1"/>
</dbReference>
<evidence type="ECO:0000256" key="1">
    <source>
        <dbReference type="ARBA" id="ARBA00006484"/>
    </source>
</evidence>